<accession>A0ABR8CPH2</accession>
<reference evidence="1 2" key="1">
    <citation type="journal article" date="2020" name="ISME J.">
        <title>Comparative genomics reveals insights into cyanobacterial evolution and habitat adaptation.</title>
        <authorList>
            <person name="Chen M.Y."/>
            <person name="Teng W.K."/>
            <person name="Zhao L."/>
            <person name="Hu C.X."/>
            <person name="Zhou Y.K."/>
            <person name="Han B.P."/>
            <person name="Song L.R."/>
            <person name="Shu W.S."/>
        </authorList>
    </citation>
    <scope>NUCLEOTIDE SEQUENCE [LARGE SCALE GENOMIC DNA]</scope>
    <source>
        <strain evidence="1 2">FACHB-260</strain>
    </source>
</reference>
<organism evidence="1 2">
    <name type="scientific">Anabaena subtropica FACHB-260</name>
    <dbReference type="NCBI Taxonomy" id="2692884"/>
    <lineage>
        <taxon>Bacteria</taxon>
        <taxon>Bacillati</taxon>
        <taxon>Cyanobacteriota</taxon>
        <taxon>Cyanophyceae</taxon>
        <taxon>Nostocales</taxon>
        <taxon>Nostocaceae</taxon>
        <taxon>Anabaena</taxon>
    </lineage>
</organism>
<dbReference type="Proteomes" id="UP000607281">
    <property type="component" value="Unassembled WGS sequence"/>
</dbReference>
<name>A0ABR8CPH2_9NOST</name>
<dbReference type="InterPro" id="IPR009045">
    <property type="entry name" value="Zn_M74/Hedgehog-like"/>
</dbReference>
<proteinExistence type="predicted"/>
<dbReference type="RefSeq" id="WP_190406827.1">
    <property type="nucleotide sequence ID" value="NZ_JACJRF010000012.1"/>
</dbReference>
<evidence type="ECO:0000313" key="2">
    <source>
        <dbReference type="Proteomes" id="UP000607281"/>
    </source>
</evidence>
<keyword evidence="2" id="KW-1185">Reference proteome</keyword>
<dbReference type="SUPFAM" id="SSF55166">
    <property type="entry name" value="Hedgehog/DD-peptidase"/>
    <property type="match status" value="1"/>
</dbReference>
<dbReference type="EMBL" id="JACJRF010000012">
    <property type="protein sequence ID" value="MBD2344375.1"/>
    <property type="molecule type" value="Genomic_DNA"/>
</dbReference>
<sequence length="221" mass="25241">MRSPQTVKALEELGRVRLSQNFFMRDFLYSEISQIEGIPNIPDDPDVAISAGKNLCEQVLEPIQDALGSISIRSAFRSSMVNARGSENKNQYNCAKNESNYAGHIWDVRDAKGYMGATACIIVNSFIDYYEKTSDWTALAWWIHDHIDNYSSMEFFPKYAAFNINWSENPDGKKAWISSYVPNPHTGKKGYLTKKGADNYEGSHQQFYKKFIEEFGKMITL</sequence>
<gene>
    <name evidence="1" type="ORF">H6G18_09475</name>
</gene>
<protein>
    <submittedName>
        <fullName evidence="1">Peptidase M15</fullName>
    </submittedName>
</protein>
<comment type="caution">
    <text evidence="1">The sequence shown here is derived from an EMBL/GenBank/DDBJ whole genome shotgun (WGS) entry which is preliminary data.</text>
</comment>
<evidence type="ECO:0000313" key="1">
    <source>
        <dbReference type="EMBL" id="MBD2344375.1"/>
    </source>
</evidence>